<feature type="compositionally biased region" description="Low complexity" evidence="1">
    <location>
        <begin position="98"/>
        <end position="113"/>
    </location>
</feature>
<feature type="compositionally biased region" description="Polar residues" evidence="1">
    <location>
        <begin position="233"/>
        <end position="243"/>
    </location>
</feature>
<proteinExistence type="predicted"/>
<feature type="region of interest" description="Disordered" evidence="1">
    <location>
        <begin position="1"/>
        <end position="130"/>
    </location>
</feature>
<feature type="compositionally biased region" description="Low complexity" evidence="1">
    <location>
        <begin position="280"/>
        <end position="294"/>
    </location>
</feature>
<dbReference type="STRING" id="97972.A0A2V1D8J8"/>
<feature type="compositionally biased region" description="Polar residues" evidence="1">
    <location>
        <begin position="313"/>
        <end position="323"/>
    </location>
</feature>
<feature type="compositionally biased region" description="Basic and acidic residues" evidence="1">
    <location>
        <begin position="114"/>
        <end position="125"/>
    </location>
</feature>
<feature type="region of interest" description="Disordered" evidence="1">
    <location>
        <begin position="185"/>
        <end position="323"/>
    </location>
</feature>
<accession>A0A2V1D8J8</accession>
<dbReference type="EMBL" id="KZ805563">
    <property type="protein sequence ID" value="PVH93863.1"/>
    <property type="molecule type" value="Genomic_DNA"/>
</dbReference>
<evidence type="ECO:0000256" key="1">
    <source>
        <dbReference type="SAM" id="MobiDB-lite"/>
    </source>
</evidence>
<dbReference type="Proteomes" id="UP000244855">
    <property type="component" value="Unassembled WGS sequence"/>
</dbReference>
<evidence type="ECO:0000313" key="2">
    <source>
        <dbReference type="EMBL" id="PVH93863.1"/>
    </source>
</evidence>
<keyword evidence="3" id="KW-1185">Reference proteome</keyword>
<feature type="compositionally biased region" description="Pro residues" evidence="1">
    <location>
        <begin position="266"/>
        <end position="276"/>
    </location>
</feature>
<name>A0A2V1D8J8_9PLEO</name>
<feature type="compositionally biased region" description="Polar residues" evidence="1">
    <location>
        <begin position="256"/>
        <end position="265"/>
    </location>
</feature>
<feature type="compositionally biased region" description="Polar residues" evidence="1">
    <location>
        <begin position="27"/>
        <end position="38"/>
    </location>
</feature>
<reference evidence="2 3" key="1">
    <citation type="journal article" date="2018" name="Sci. Rep.">
        <title>Comparative genomics provides insights into the lifestyle and reveals functional heterogeneity of dark septate endophytic fungi.</title>
        <authorList>
            <person name="Knapp D.G."/>
            <person name="Nemeth J.B."/>
            <person name="Barry K."/>
            <person name="Hainaut M."/>
            <person name="Henrissat B."/>
            <person name="Johnson J."/>
            <person name="Kuo A."/>
            <person name="Lim J.H.P."/>
            <person name="Lipzen A."/>
            <person name="Nolan M."/>
            <person name="Ohm R.A."/>
            <person name="Tamas L."/>
            <person name="Grigoriev I.V."/>
            <person name="Spatafora J.W."/>
            <person name="Nagy L.G."/>
            <person name="Kovacs G.M."/>
        </authorList>
    </citation>
    <scope>NUCLEOTIDE SEQUENCE [LARGE SCALE GENOMIC DNA]</scope>
    <source>
        <strain evidence="2 3">DSE2036</strain>
    </source>
</reference>
<gene>
    <name evidence="2" type="ORF">DM02DRAFT_211373</name>
</gene>
<evidence type="ECO:0000313" key="3">
    <source>
        <dbReference type="Proteomes" id="UP000244855"/>
    </source>
</evidence>
<sequence>MSPPPPPRQARLQDGVSTGPLRRRVTSPASSIVETSMENAAGSLPSSPKKETDKSHQITPPKPRLQSPALLEESKGKESPPAPDGLPPSSESTSHPLQDSQVSESSEVSGGVQDVDHDAEDHDSPSRGIWRWANVGTSTFGIIKRLPHPEWKGPLITSRSATSAVNGALEEGKSVESLDDFSIPSSILTEPDNAEGKKEAVASKTEGLGVASSIIDPSFSQTKRSSDDLVAAMSTQGTPSPQAHKSEQWTDGDDSMISNVSIPPSNGSPPATPSPPQRQSTSATPALATPATASKDTPSPHRIPKYKIALSKNILSQHTASPS</sequence>
<protein>
    <submittedName>
        <fullName evidence="2">Uncharacterized protein</fullName>
    </submittedName>
</protein>
<dbReference type="OrthoDB" id="10523174at2759"/>
<dbReference type="AlphaFoldDB" id="A0A2V1D8J8"/>
<organism evidence="2 3">
    <name type="scientific">Periconia macrospinosa</name>
    <dbReference type="NCBI Taxonomy" id="97972"/>
    <lineage>
        <taxon>Eukaryota</taxon>
        <taxon>Fungi</taxon>
        <taxon>Dikarya</taxon>
        <taxon>Ascomycota</taxon>
        <taxon>Pezizomycotina</taxon>
        <taxon>Dothideomycetes</taxon>
        <taxon>Pleosporomycetidae</taxon>
        <taxon>Pleosporales</taxon>
        <taxon>Massarineae</taxon>
        <taxon>Periconiaceae</taxon>
        <taxon>Periconia</taxon>
    </lineage>
</organism>